<protein>
    <submittedName>
        <fullName evidence="4">S-layer homology domain-containing protein</fullName>
    </submittedName>
</protein>
<feature type="non-terminal residue" evidence="4">
    <location>
        <position position="1"/>
    </location>
</feature>
<feature type="domain" description="SLH" evidence="3">
    <location>
        <begin position="162"/>
        <end position="225"/>
    </location>
</feature>
<name>A0A9D1IUZ1_9CLOT</name>
<comment type="caution">
    <text evidence="4">The sequence shown here is derived from an EMBL/GenBank/DDBJ whole genome shotgun (WGS) entry which is preliminary data.</text>
</comment>
<dbReference type="AlphaFoldDB" id="A0A9D1IUZ1"/>
<evidence type="ECO:0000313" key="5">
    <source>
        <dbReference type="Proteomes" id="UP000824073"/>
    </source>
</evidence>
<dbReference type="EMBL" id="DVMR01000030">
    <property type="protein sequence ID" value="HIU43231.1"/>
    <property type="molecule type" value="Genomic_DNA"/>
</dbReference>
<dbReference type="InterPro" id="IPR001119">
    <property type="entry name" value="SLH_dom"/>
</dbReference>
<evidence type="ECO:0000259" key="3">
    <source>
        <dbReference type="PROSITE" id="PS51272"/>
    </source>
</evidence>
<reference evidence="4" key="1">
    <citation type="submission" date="2020-10" db="EMBL/GenBank/DDBJ databases">
        <authorList>
            <person name="Gilroy R."/>
        </authorList>
    </citation>
    <scope>NUCLEOTIDE SEQUENCE</scope>
    <source>
        <strain evidence="4">CHK191-8634</strain>
    </source>
</reference>
<keyword evidence="2" id="KW-0732">Signal</keyword>
<dbReference type="Pfam" id="PF00395">
    <property type="entry name" value="SLH"/>
    <property type="match status" value="2"/>
</dbReference>
<organism evidence="4 5">
    <name type="scientific">Candidatus Ventrousia excrementavium</name>
    <dbReference type="NCBI Taxonomy" id="2840961"/>
    <lineage>
        <taxon>Bacteria</taxon>
        <taxon>Bacillati</taxon>
        <taxon>Bacillota</taxon>
        <taxon>Clostridia</taxon>
        <taxon>Eubacteriales</taxon>
        <taxon>Clostridiaceae</taxon>
        <taxon>Clostridiaceae incertae sedis</taxon>
        <taxon>Candidatus Ventrousia</taxon>
    </lineage>
</organism>
<feature type="chain" id="PRO_5039174517" evidence="2">
    <location>
        <begin position="26"/>
        <end position="769"/>
    </location>
</feature>
<feature type="signal peptide" evidence="2">
    <location>
        <begin position="1"/>
        <end position="25"/>
    </location>
</feature>
<gene>
    <name evidence="4" type="ORF">IAB67_02915</name>
</gene>
<proteinExistence type="predicted"/>
<dbReference type="Proteomes" id="UP000824073">
    <property type="component" value="Unassembled WGS sequence"/>
</dbReference>
<evidence type="ECO:0000256" key="1">
    <source>
        <dbReference type="ARBA" id="ARBA00022737"/>
    </source>
</evidence>
<keyword evidence="1" id="KW-0677">Repeat</keyword>
<sequence>RFKRPLTLLLVLCLAVTGLALPAAAVEYTDTKGHWAEIYINDVSERGIFNGYENNTFRPYNNLTAAEALVVCGRVCNVSSSHATFIEARWEDTLDSILGTSYSWARKELAICLETGVLTVEELRSLQTTAALGREMKKEDLAMYFVRAMGLTELAAGLTNYDLSFSDTASITPSRRPYVYILSLYGIVEGDTQNNFSPQLAVNRGVVATMLSRVVNFMAEQGIVTELPEYTTYEWLAGTITSVTSGSRGSSVVRLKSDVSGTQSVTVPATAQVYRYNMRSDASALQNGLYARMALNNAGTVSSVRLFGSLQTLTGTVTDLERNSIAVNTGAETRTLTISRLTEVSTGRNTGDRSIIDLDGDYTTATCTLDASGGLLALQLSGGTYLEEGLVAGVDVTTSKTTLSVTGYDGVTRRYEIGGDAAVVIDGVSRTLNSSYKGDFVSLRLSGDTDEVVSVDIDTDTDYVQGGVRSVNLNRDPEQISVTDPSTRRSSTYKMASSVSVTYEGEEAVLKDIRTSWFVTMRRDSKGNVVEIIGYPGSIVTEGSLTNITYGSTIVLEVTDADGVVTTFDIPVTDLPEFERGGKESSFDKLRLGDSVRVTVRYNEVTLVESDAQETNLKGTITRIVQESAGSTIEVALEDGTTASYLVTSAVSITADDKAVAISTLRVGYKLSLLVSGDQLLAIEVDSASSADRVSGTVLFVNLDEETILLQTGDSSVITVSVDSGTQLVAVTGGTFTLRSLYEDAGEAQIEVYGQYNGLTFDADVILLK</sequence>
<dbReference type="PROSITE" id="PS51272">
    <property type="entry name" value="SLH"/>
    <property type="match status" value="2"/>
</dbReference>
<evidence type="ECO:0000256" key="2">
    <source>
        <dbReference type="SAM" id="SignalP"/>
    </source>
</evidence>
<accession>A0A9D1IUZ1</accession>
<evidence type="ECO:0000313" key="4">
    <source>
        <dbReference type="EMBL" id="HIU43231.1"/>
    </source>
</evidence>
<feature type="domain" description="SLH" evidence="3">
    <location>
        <begin position="23"/>
        <end position="86"/>
    </location>
</feature>
<reference evidence="4" key="2">
    <citation type="journal article" date="2021" name="PeerJ">
        <title>Extensive microbial diversity within the chicken gut microbiome revealed by metagenomics and culture.</title>
        <authorList>
            <person name="Gilroy R."/>
            <person name="Ravi A."/>
            <person name="Getino M."/>
            <person name="Pursley I."/>
            <person name="Horton D.L."/>
            <person name="Alikhan N.F."/>
            <person name="Baker D."/>
            <person name="Gharbi K."/>
            <person name="Hall N."/>
            <person name="Watson M."/>
            <person name="Adriaenssens E.M."/>
            <person name="Foster-Nyarko E."/>
            <person name="Jarju S."/>
            <person name="Secka A."/>
            <person name="Antonio M."/>
            <person name="Oren A."/>
            <person name="Chaudhuri R.R."/>
            <person name="La Ragione R."/>
            <person name="Hildebrand F."/>
            <person name="Pallen M.J."/>
        </authorList>
    </citation>
    <scope>NUCLEOTIDE SEQUENCE</scope>
    <source>
        <strain evidence="4">CHK191-8634</strain>
    </source>
</reference>